<dbReference type="EMBL" id="JACIDK010000001">
    <property type="protein sequence ID" value="MBB3889666.1"/>
    <property type="molecule type" value="Genomic_DNA"/>
</dbReference>
<dbReference type="Proteomes" id="UP000530564">
    <property type="component" value="Unassembled WGS sequence"/>
</dbReference>
<evidence type="ECO:0000256" key="2">
    <source>
        <dbReference type="SAM" id="SignalP"/>
    </source>
</evidence>
<dbReference type="AlphaFoldDB" id="A0A839ZTU2"/>
<dbReference type="Gene3D" id="1.25.40.10">
    <property type="entry name" value="Tetratricopeptide repeat domain"/>
    <property type="match status" value="1"/>
</dbReference>
<dbReference type="RefSeq" id="WP_183769667.1">
    <property type="nucleotide sequence ID" value="NZ_JACIDK010000001.1"/>
</dbReference>
<evidence type="ECO:0000256" key="1">
    <source>
        <dbReference type="PROSITE-ProRule" id="PRU00339"/>
    </source>
</evidence>
<dbReference type="InterPro" id="IPR019734">
    <property type="entry name" value="TPR_rpt"/>
</dbReference>
<dbReference type="SMART" id="SM00028">
    <property type="entry name" value="TPR"/>
    <property type="match status" value="3"/>
</dbReference>
<keyword evidence="4" id="KW-1185">Reference proteome</keyword>
<reference evidence="3 4" key="1">
    <citation type="submission" date="2020-08" db="EMBL/GenBank/DDBJ databases">
        <title>Genomic Encyclopedia of Type Strains, Phase IV (KMG-IV): sequencing the most valuable type-strain genomes for metagenomic binning, comparative biology and taxonomic classification.</title>
        <authorList>
            <person name="Goeker M."/>
        </authorList>
    </citation>
    <scope>NUCLEOTIDE SEQUENCE [LARGE SCALE GENOMIC DNA]</scope>
    <source>
        <strain evidence="3 4">DSM 21793</strain>
    </source>
</reference>
<evidence type="ECO:0000313" key="4">
    <source>
        <dbReference type="Proteomes" id="UP000530564"/>
    </source>
</evidence>
<comment type="caution">
    <text evidence="3">The sequence shown here is derived from an EMBL/GenBank/DDBJ whole genome shotgun (WGS) entry which is preliminary data.</text>
</comment>
<accession>A0A839ZTU2</accession>
<evidence type="ECO:0000313" key="3">
    <source>
        <dbReference type="EMBL" id="MBB3889666.1"/>
    </source>
</evidence>
<dbReference type="SUPFAM" id="SSF48452">
    <property type="entry name" value="TPR-like"/>
    <property type="match status" value="1"/>
</dbReference>
<feature type="chain" id="PRO_5032846318" evidence="2">
    <location>
        <begin position="28"/>
        <end position="328"/>
    </location>
</feature>
<keyword evidence="1" id="KW-0802">TPR repeat</keyword>
<sequence length="328" mass="36686">MSGFRFALAGAVAAVALAGAGAASAQADSYQGKDLFGNALYAKGRNPVNVGSGDDLQKAADAAKVAYEANMTVDSATWYARLLGYQGLPKDAIDVLTVALKKYPDAPKLLRHRAHRYFSIREFDKSIEDGLRAAKLYENKPLEREKLGPFPASPDVVQFYTYYHLGQAYFAKHDFDNAAKWFRRAGEIGEGTGGPPDVTASLYWEYLSLARGTRYAEAKQLLKNYDVDLYDLRDNPEGNNYFDGIQLFKKLRDPLDFYSERDTGKAFSNSDGIKSSTSYSLAQYYILRAEYDLAKPHLRKAMEISTWSFFARIQAESDWVLLFGNEKP</sequence>
<name>A0A839ZTU2_9CAUL</name>
<proteinExistence type="predicted"/>
<keyword evidence="2" id="KW-0732">Signal</keyword>
<feature type="repeat" description="TPR" evidence="1">
    <location>
        <begin position="159"/>
        <end position="192"/>
    </location>
</feature>
<gene>
    <name evidence="3" type="ORF">GGQ61_000363</name>
</gene>
<organism evidence="3 4">
    <name type="scientific">Phenylobacterium haematophilum</name>
    <dbReference type="NCBI Taxonomy" id="98513"/>
    <lineage>
        <taxon>Bacteria</taxon>
        <taxon>Pseudomonadati</taxon>
        <taxon>Pseudomonadota</taxon>
        <taxon>Alphaproteobacteria</taxon>
        <taxon>Caulobacterales</taxon>
        <taxon>Caulobacteraceae</taxon>
        <taxon>Phenylobacterium</taxon>
    </lineage>
</organism>
<dbReference type="PROSITE" id="PS50005">
    <property type="entry name" value="TPR"/>
    <property type="match status" value="1"/>
</dbReference>
<dbReference type="InterPro" id="IPR011990">
    <property type="entry name" value="TPR-like_helical_dom_sf"/>
</dbReference>
<feature type="signal peptide" evidence="2">
    <location>
        <begin position="1"/>
        <end position="27"/>
    </location>
</feature>
<protein>
    <submittedName>
        <fullName evidence="3">Tetratricopeptide (TPR) repeat protein</fullName>
    </submittedName>
</protein>